<evidence type="ECO:0000256" key="1">
    <source>
        <dbReference type="ARBA" id="ARBA00022614"/>
    </source>
</evidence>
<dbReference type="SUPFAM" id="SSF52058">
    <property type="entry name" value="L domain-like"/>
    <property type="match status" value="2"/>
</dbReference>
<dbReference type="InterPro" id="IPR032675">
    <property type="entry name" value="LRR_dom_sf"/>
</dbReference>
<keyword evidence="5" id="KW-1185">Reference proteome</keyword>
<dbReference type="SMART" id="SM00364">
    <property type="entry name" value="LRR_BAC"/>
    <property type="match status" value="6"/>
</dbReference>
<dbReference type="SMART" id="SM00369">
    <property type="entry name" value="LRR_TYP"/>
    <property type="match status" value="9"/>
</dbReference>
<dbReference type="InterPro" id="IPR003591">
    <property type="entry name" value="Leu-rich_rpt_typical-subtyp"/>
</dbReference>
<dbReference type="Gene3D" id="3.80.10.10">
    <property type="entry name" value="Ribonuclease Inhibitor"/>
    <property type="match status" value="2"/>
</dbReference>
<dbReference type="PROSITE" id="PS51450">
    <property type="entry name" value="LRR"/>
    <property type="match status" value="2"/>
</dbReference>
<feature type="compositionally biased region" description="Low complexity" evidence="3">
    <location>
        <begin position="144"/>
        <end position="184"/>
    </location>
</feature>
<dbReference type="STRING" id="1450538.A0A2V5HQ71"/>
<feature type="compositionally biased region" description="Basic and acidic residues" evidence="3">
    <location>
        <begin position="51"/>
        <end position="62"/>
    </location>
</feature>
<evidence type="ECO:0000313" key="4">
    <source>
        <dbReference type="EMBL" id="PYI24264.1"/>
    </source>
</evidence>
<dbReference type="PANTHER" id="PTHR48051">
    <property type="match status" value="1"/>
</dbReference>
<dbReference type="Proteomes" id="UP000249829">
    <property type="component" value="Unassembled WGS sequence"/>
</dbReference>
<feature type="region of interest" description="Disordered" evidence="3">
    <location>
        <begin position="1"/>
        <end position="245"/>
    </location>
</feature>
<reference evidence="4 5" key="1">
    <citation type="submission" date="2018-02" db="EMBL/GenBank/DDBJ databases">
        <title>The genomes of Aspergillus section Nigri reveals drivers in fungal speciation.</title>
        <authorList>
            <consortium name="DOE Joint Genome Institute"/>
            <person name="Vesth T.C."/>
            <person name="Nybo J."/>
            <person name="Theobald S."/>
            <person name="Brandl J."/>
            <person name="Frisvad J.C."/>
            <person name="Nielsen K.F."/>
            <person name="Lyhne E.K."/>
            <person name="Kogle M.E."/>
            <person name="Kuo A."/>
            <person name="Riley R."/>
            <person name="Clum A."/>
            <person name="Nolan M."/>
            <person name="Lipzen A."/>
            <person name="Salamov A."/>
            <person name="Henrissat B."/>
            <person name="Wiebenga A."/>
            <person name="De vries R.P."/>
            <person name="Grigoriev I.V."/>
            <person name="Mortensen U.H."/>
            <person name="Andersen M.R."/>
            <person name="Baker S.E."/>
        </authorList>
    </citation>
    <scope>NUCLEOTIDE SEQUENCE [LARGE SCALE GENOMIC DNA]</scope>
    <source>
        <strain evidence="4 5">CBS 115571</strain>
    </source>
</reference>
<dbReference type="GO" id="GO:0005737">
    <property type="term" value="C:cytoplasm"/>
    <property type="evidence" value="ECO:0007669"/>
    <property type="project" value="TreeGrafter"/>
</dbReference>
<feature type="compositionally biased region" description="Polar residues" evidence="3">
    <location>
        <begin position="363"/>
        <end position="372"/>
    </location>
</feature>
<dbReference type="EMBL" id="KZ825102">
    <property type="protein sequence ID" value="PYI24264.1"/>
    <property type="molecule type" value="Genomic_DNA"/>
</dbReference>
<feature type="compositionally biased region" description="Low complexity" evidence="3">
    <location>
        <begin position="289"/>
        <end position="306"/>
    </location>
</feature>
<protein>
    <submittedName>
        <fullName evidence="4">Leucine-rich repeat protein</fullName>
    </submittedName>
</protein>
<organism evidence="4 5">
    <name type="scientific">Aspergillus violaceofuscus (strain CBS 115571)</name>
    <dbReference type="NCBI Taxonomy" id="1450538"/>
    <lineage>
        <taxon>Eukaryota</taxon>
        <taxon>Fungi</taxon>
        <taxon>Dikarya</taxon>
        <taxon>Ascomycota</taxon>
        <taxon>Pezizomycotina</taxon>
        <taxon>Eurotiomycetes</taxon>
        <taxon>Eurotiomycetidae</taxon>
        <taxon>Eurotiales</taxon>
        <taxon>Aspergillaceae</taxon>
        <taxon>Aspergillus</taxon>
    </lineage>
</organism>
<proteinExistence type="predicted"/>
<evidence type="ECO:0000313" key="5">
    <source>
        <dbReference type="Proteomes" id="UP000249829"/>
    </source>
</evidence>
<feature type="compositionally biased region" description="Basic and acidic residues" evidence="3">
    <location>
        <begin position="107"/>
        <end position="121"/>
    </location>
</feature>
<feature type="compositionally biased region" description="Polar residues" evidence="3">
    <location>
        <begin position="307"/>
        <end position="316"/>
    </location>
</feature>
<dbReference type="Pfam" id="PF13855">
    <property type="entry name" value="LRR_8"/>
    <property type="match status" value="1"/>
</dbReference>
<dbReference type="OMA" id="SWQIKSG"/>
<feature type="region of interest" description="Disordered" evidence="3">
    <location>
        <begin position="258"/>
        <end position="372"/>
    </location>
</feature>
<evidence type="ECO:0000256" key="3">
    <source>
        <dbReference type="SAM" id="MobiDB-lite"/>
    </source>
</evidence>
<dbReference type="AlphaFoldDB" id="A0A2V5HQ71"/>
<dbReference type="InterPro" id="IPR050216">
    <property type="entry name" value="LRR_domain-containing"/>
</dbReference>
<gene>
    <name evidence="4" type="ORF">BO99DRAFT_374223</name>
</gene>
<sequence>MNNQPKTPARASGIPRLASRLPLPTTSANSKPLRPSPSREKLQTDSGLDANRLRRPSEDTVFKKPLPKYTAPQKLSTGLRKIDGSQTRAGGGAKPEANTNSNTAPYLEHDDIVVEDTETRGRTRPSLAERTIETLSRIPPSPGPGRRQSSFYGATSPMRSPSRPSSSMTSYSRSPSRSSSRQPSGGDYLARPPSAMRLLSRPRPSLSTNTASGDHGFAPATTHSPSKLKLPSTRMGGHKGNANLASITTKPRPALTQTHMSAVGSGPDASLPSLDVKKTRRAQPKLSTSRQSSVAPRSPSARSTASDLTPEQQSAMETRKASKSSSALRESIAKAKAARKAEAQKRMQPSSSNDAWDRLNTEDPFNQNPQDSNIGLLRKRLETGRTSGHLNIAAMYLKELPKEVMAMYDFDPNATTEWYQSVDLVKFIAADNEFTELPEEAFPDIDPHDIDGDSDDEKGNQFGGLELLDLHGNLLQSLPIGFRRLQRLHTLNLSNNNLKMNDLQVVMELVSLKDLKLAKNRLEGTLTPEIKNLNMLETLDLHDNILTDLPPEVSQLSSLRVLDVGGNQLSSLQFEALSQLSLKELRAPKNKLKGTLIPASIYKLEALQVLDVANNALVKLAENVALELPNLRTLAISCNRIQSLPDLSYWQALLTLSAEDNSLPNLPEGFIGLKNIRNVDFTGNDISKLDDRIGLMESLFTFRVANNPLRERKFLTMDTEDLKRDLRNRCEPEPQDTDDDAGSVATQFTLAPETPAQTAAWQIKPGGVLDRSYTDMRELELDELRRINLSEVRCLYLHHNELRYFPISALSLLASTLTDLDLSNNPLDSTTLFASALTLPNLQSLNLSATNLTTLDPILTNLVAPALTFLDVSYNRLTGQVPAVRRTYTNLVAFVAADNRYTSLEFNAAQGLQVLDVGNNDIGMLPPKLGLLRGEGSSRNWGNGSALRRFEVAGNSFRVPRWQIVAKGTDAILEWLKDRMTAEELSQYESLDDPTEDRTAT</sequence>
<dbReference type="PANTHER" id="PTHR48051:SF1">
    <property type="entry name" value="RAS SUPPRESSOR PROTEIN 1"/>
    <property type="match status" value="1"/>
</dbReference>
<keyword evidence="2" id="KW-0677">Repeat</keyword>
<keyword evidence="1" id="KW-0433">Leucine-rich repeat</keyword>
<dbReference type="InterPro" id="IPR001611">
    <property type="entry name" value="Leu-rich_rpt"/>
</dbReference>
<name>A0A2V5HQ71_ASPV1</name>
<accession>A0A2V5HQ71</accession>
<evidence type="ECO:0000256" key="2">
    <source>
        <dbReference type="ARBA" id="ARBA00022737"/>
    </source>
</evidence>